<dbReference type="InterPro" id="IPR009267">
    <property type="entry name" value="NTP_transf_6"/>
</dbReference>
<accession>A0A0M0L4Y3</accession>
<name>A0A0M0L4Y3_9BACI</name>
<gene>
    <name evidence="1" type="ORF">AMD01_09460</name>
</gene>
<dbReference type="AlphaFoldDB" id="A0A0M0L4Y3"/>
<comment type="caution">
    <text evidence="1">The sequence shown here is derived from an EMBL/GenBank/DDBJ whole genome shotgun (WGS) entry which is preliminary data.</text>
</comment>
<dbReference type="RefSeq" id="WP_053401157.1">
    <property type="nucleotide sequence ID" value="NZ_JAUKEN010000001.1"/>
</dbReference>
<dbReference type="PATRIC" id="fig|284581.3.peg.1961"/>
<evidence type="ECO:0000313" key="2">
    <source>
        <dbReference type="Proteomes" id="UP000037558"/>
    </source>
</evidence>
<dbReference type="PANTHER" id="PTHR39166">
    <property type="entry name" value="BLL1166 PROTEIN"/>
    <property type="match status" value="1"/>
</dbReference>
<evidence type="ECO:0008006" key="3">
    <source>
        <dbReference type="Google" id="ProtNLM"/>
    </source>
</evidence>
<dbReference type="STRING" id="284581.AMD01_09460"/>
<organism evidence="1 2">
    <name type="scientific">Priestia koreensis</name>
    <dbReference type="NCBI Taxonomy" id="284581"/>
    <lineage>
        <taxon>Bacteria</taxon>
        <taxon>Bacillati</taxon>
        <taxon>Bacillota</taxon>
        <taxon>Bacilli</taxon>
        <taxon>Bacillales</taxon>
        <taxon>Bacillaceae</taxon>
        <taxon>Priestia</taxon>
    </lineage>
</organism>
<keyword evidence="2" id="KW-1185">Reference proteome</keyword>
<dbReference type="OrthoDB" id="1901124at2"/>
<protein>
    <recommendedName>
        <fullName evidence="3">Nucleotidyltransferase family protein</fullName>
    </recommendedName>
</protein>
<evidence type="ECO:0000313" key="1">
    <source>
        <dbReference type="EMBL" id="KOO46094.1"/>
    </source>
</evidence>
<dbReference type="Pfam" id="PF06042">
    <property type="entry name" value="NTP_transf_6"/>
    <property type="match status" value="1"/>
</dbReference>
<sequence length="189" mass="21806">MLKTRQDITNLIKEDEWMMEILRGAAALNLPDWWVCAGFIRSKVWDTLHDYEERTPMPDVDVVYFDPEEIDEAFEKELEQRLREINPSIPWSVKNEARMHTVNGLAPYTSTVDAISKFPETATAFGVTLDEAGEIKLAAPCGVEDLLTMTLAPTSYFKKDKNRLQLYENRVKQKNWQEIWPKVTILAGL</sequence>
<reference evidence="2" key="1">
    <citation type="submission" date="2015-08" db="EMBL/GenBank/DDBJ databases">
        <title>Fjat-14210 dsm16467.</title>
        <authorList>
            <person name="Liu B."/>
            <person name="Wang J."/>
            <person name="Zhu Y."/>
            <person name="Liu G."/>
            <person name="Chen Q."/>
            <person name="Chen Z."/>
            <person name="Lan J."/>
            <person name="Che J."/>
            <person name="Ge C."/>
            <person name="Shi H."/>
            <person name="Pan Z."/>
            <person name="Liu X."/>
        </authorList>
    </citation>
    <scope>NUCLEOTIDE SEQUENCE [LARGE SCALE GENOMIC DNA]</scope>
    <source>
        <strain evidence="2">DSM 16467</strain>
    </source>
</reference>
<dbReference type="EMBL" id="LILC01000013">
    <property type="protein sequence ID" value="KOO46094.1"/>
    <property type="molecule type" value="Genomic_DNA"/>
</dbReference>
<dbReference type="Proteomes" id="UP000037558">
    <property type="component" value="Unassembled WGS sequence"/>
</dbReference>
<proteinExistence type="predicted"/>
<dbReference type="PANTHER" id="PTHR39166:SF1">
    <property type="entry name" value="BLL1166 PROTEIN"/>
    <property type="match status" value="1"/>
</dbReference>